<gene>
    <name evidence="2" type="ORF">SYV04_23390</name>
</gene>
<sequence length="131" mass="14589">MPLHIARTFSPSTRTATSDKGAVKGPDGKNTERGRGSVDRERSEFGIAFLAREANRNGATRPVLPDGLAMPRFEERLLRLTLQGEPRALELLEHLQASPFPRDQGVFDRVRKAEKERSGIIKRLLGDPCVK</sequence>
<dbReference type="RefSeq" id="WP_321548084.1">
    <property type="nucleotide sequence ID" value="NZ_JAXIVS010000008.1"/>
</dbReference>
<accession>A0ABU5H886</accession>
<proteinExistence type="predicted"/>
<dbReference type="Proteomes" id="UP001291309">
    <property type="component" value="Unassembled WGS sequence"/>
</dbReference>
<comment type="caution">
    <text evidence="2">The sequence shown here is derived from an EMBL/GenBank/DDBJ whole genome shotgun (WGS) entry which is preliminary data.</text>
</comment>
<reference evidence="2 3" key="1">
    <citation type="submission" date="2023-12" db="EMBL/GenBank/DDBJ databases">
        <title>the genome sequence of Hyalangium sp. s54d21.</title>
        <authorList>
            <person name="Zhang X."/>
        </authorList>
    </citation>
    <scope>NUCLEOTIDE SEQUENCE [LARGE SCALE GENOMIC DNA]</scope>
    <source>
        <strain evidence="3">s54d21</strain>
    </source>
</reference>
<dbReference type="EMBL" id="JAXIVS010000008">
    <property type="protein sequence ID" value="MDY7229357.1"/>
    <property type="molecule type" value="Genomic_DNA"/>
</dbReference>
<feature type="compositionally biased region" description="Polar residues" evidence="1">
    <location>
        <begin position="9"/>
        <end position="18"/>
    </location>
</feature>
<evidence type="ECO:0000256" key="1">
    <source>
        <dbReference type="SAM" id="MobiDB-lite"/>
    </source>
</evidence>
<evidence type="ECO:0000313" key="3">
    <source>
        <dbReference type="Proteomes" id="UP001291309"/>
    </source>
</evidence>
<organism evidence="2 3">
    <name type="scientific">Hyalangium rubrum</name>
    <dbReference type="NCBI Taxonomy" id="3103134"/>
    <lineage>
        <taxon>Bacteria</taxon>
        <taxon>Pseudomonadati</taxon>
        <taxon>Myxococcota</taxon>
        <taxon>Myxococcia</taxon>
        <taxon>Myxococcales</taxon>
        <taxon>Cystobacterineae</taxon>
        <taxon>Archangiaceae</taxon>
        <taxon>Hyalangium</taxon>
    </lineage>
</organism>
<feature type="region of interest" description="Disordered" evidence="1">
    <location>
        <begin position="1"/>
        <end position="40"/>
    </location>
</feature>
<evidence type="ECO:0000313" key="2">
    <source>
        <dbReference type="EMBL" id="MDY7229357.1"/>
    </source>
</evidence>
<name>A0ABU5H886_9BACT</name>
<protein>
    <submittedName>
        <fullName evidence="2">Uncharacterized protein</fullName>
    </submittedName>
</protein>
<keyword evidence="3" id="KW-1185">Reference proteome</keyword>
<feature type="compositionally biased region" description="Basic and acidic residues" evidence="1">
    <location>
        <begin position="26"/>
        <end position="40"/>
    </location>
</feature>